<feature type="region of interest" description="Disordered" evidence="1">
    <location>
        <begin position="90"/>
        <end position="145"/>
    </location>
</feature>
<reference evidence="2" key="1">
    <citation type="submission" date="2025-08" db="UniProtKB">
        <authorList>
            <consortium name="Ensembl"/>
        </authorList>
    </citation>
    <scope>IDENTIFICATION</scope>
</reference>
<dbReference type="GO" id="GO:0007059">
    <property type="term" value="P:chromosome segregation"/>
    <property type="evidence" value="ECO:0007669"/>
    <property type="project" value="InterPro"/>
</dbReference>
<evidence type="ECO:0008006" key="4">
    <source>
        <dbReference type="Google" id="ProtNLM"/>
    </source>
</evidence>
<organism evidence="2 3">
    <name type="scientific">Amazona collaria</name>
    <name type="common">yellow-billed parrot</name>
    <dbReference type="NCBI Taxonomy" id="241587"/>
    <lineage>
        <taxon>Eukaryota</taxon>
        <taxon>Metazoa</taxon>
        <taxon>Chordata</taxon>
        <taxon>Craniata</taxon>
        <taxon>Vertebrata</taxon>
        <taxon>Euteleostomi</taxon>
        <taxon>Archelosauria</taxon>
        <taxon>Archosauria</taxon>
        <taxon>Dinosauria</taxon>
        <taxon>Saurischia</taxon>
        <taxon>Theropoda</taxon>
        <taxon>Coelurosauria</taxon>
        <taxon>Aves</taxon>
        <taxon>Neognathae</taxon>
        <taxon>Neoaves</taxon>
        <taxon>Telluraves</taxon>
        <taxon>Australaves</taxon>
        <taxon>Psittaciformes</taxon>
        <taxon>Psittacidae</taxon>
        <taxon>Amazona</taxon>
    </lineage>
</organism>
<sequence length="383" mass="42799">TSKAFFSPFFPPFFLLPAFSLRRWGGGGGVLCACAARVPASSQDGGGELGGEGGLWGRPDPAAAVRWVRGGGDPDSGEKERDPEQCLKLPDATVSENVHSLETTGAVRRKSSHRNPSVRNNPLSPNLWRRSSLKTKGRRSLPPVHQDVTELSKSISLDLPEEDRLSELLFSSFQFATQKLERSLEHKDGFNPEAFRSNAQSVGEDLKCLLQQLKQDGTLQRCVQEPEGVSQDLAVEESVAEMKEHTTRLTAESHAWDELLLRHQESAEEATRWLEERRDSSVPVDYLHTSQAEVLRSKPNYQQILAEQREVLTSMELLFDELQQTGRLLQTFTEESEQYLQRLSKQLAARTFGQLEQSPVRKLIAGPPRRQRPPLDCGAPVPL</sequence>
<feature type="region of interest" description="Disordered" evidence="1">
    <location>
        <begin position="359"/>
        <end position="383"/>
    </location>
</feature>
<evidence type="ECO:0000313" key="3">
    <source>
        <dbReference type="Proteomes" id="UP000694522"/>
    </source>
</evidence>
<dbReference type="AlphaFoldDB" id="A0A8B9FEH3"/>
<proteinExistence type="predicted"/>
<dbReference type="GO" id="GO:0000444">
    <property type="term" value="C:MIS12/MIND type complex"/>
    <property type="evidence" value="ECO:0007669"/>
    <property type="project" value="InterPro"/>
</dbReference>
<feature type="compositionally biased region" description="Polar residues" evidence="1">
    <location>
        <begin position="114"/>
        <end position="124"/>
    </location>
</feature>
<dbReference type="PANTHER" id="PTHR14778">
    <property type="entry name" value="KINETOCHORE-ASSOCIATED PROTEIN DSN1 HOMOLOG"/>
    <property type="match status" value="1"/>
</dbReference>
<dbReference type="InterPro" id="IPR013218">
    <property type="entry name" value="Dsn1/Mis13"/>
</dbReference>
<dbReference type="Pfam" id="PF08202">
    <property type="entry name" value="MIS13"/>
    <property type="match status" value="1"/>
</dbReference>
<evidence type="ECO:0000256" key="1">
    <source>
        <dbReference type="SAM" id="MobiDB-lite"/>
    </source>
</evidence>
<evidence type="ECO:0000313" key="2">
    <source>
        <dbReference type="Ensembl" id="ENSACOP00000008873.1"/>
    </source>
</evidence>
<name>A0A8B9FEH3_9PSIT</name>
<dbReference type="GO" id="GO:0051301">
    <property type="term" value="P:cell division"/>
    <property type="evidence" value="ECO:0007669"/>
    <property type="project" value="InterPro"/>
</dbReference>
<dbReference type="Ensembl" id="ENSACOT00000009179.1">
    <property type="protein sequence ID" value="ENSACOP00000008873.1"/>
    <property type="gene ID" value="ENSACOG00000006202.1"/>
</dbReference>
<keyword evidence="3" id="KW-1185">Reference proteome</keyword>
<protein>
    <recommendedName>
        <fullName evidence="4">DSN1 component of MIS12 kinetochore complex</fullName>
    </recommendedName>
</protein>
<accession>A0A8B9FEH3</accession>
<dbReference type="PANTHER" id="PTHR14778:SF2">
    <property type="entry name" value="KINETOCHORE-ASSOCIATED PROTEIN DSN1 HOMOLOG"/>
    <property type="match status" value="1"/>
</dbReference>
<feature type="compositionally biased region" description="Polar residues" evidence="1">
    <location>
        <begin position="94"/>
        <end position="103"/>
    </location>
</feature>
<dbReference type="Proteomes" id="UP000694522">
    <property type="component" value="Unplaced"/>
</dbReference>
<reference evidence="2" key="2">
    <citation type="submission" date="2025-09" db="UniProtKB">
        <authorList>
            <consortium name="Ensembl"/>
        </authorList>
    </citation>
    <scope>IDENTIFICATION</scope>
</reference>